<proteinExistence type="predicted"/>
<reference evidence="1" key="1">
    <citation type="submission" date="2019-03" db="EMBL/GenBank/DDBJ databases">
        <title>WGS assembly of Setaria viridis.</title>
        <authorList>
            <person name="Huang P."/>
            <person name="Jenkins J."/>
            <person name="Grimwood J."/>
            <person name="Barry K."/>
            <person name="Healey A."/>
            <person name="Mamidi S."/>
            <person name="Sreedasyam A."/>
            <person name="Shu S."/>
            <person name="Feldman M."/>
            <person name="Wu J."/>
            <person name="Yu Y."/>
            <person name="Chen C."/>
            <person name="Johnson J."/>
            <person name="Rokhsar D."/>
            <person name="Baxter I."/>
            <person name="Schmutz J."/>
            <person name="Brutnell T."/>
            <person name="Kellogg E."/>
        </authorList>
    </citation>
    <scope>NUCLEOTIDE SEQUENCE [LARGE SCALE GENOMIC DNA]</scope>
</reference>
<dbReference type="Gramene" id="TKW05686">
    <property type="protein sequence ID" value="TKW05686"/>
    <property type="gene ID" value="SEVIR_7G193000v2"/>
</dbReference>
<evidence type="ECO:0000313" key="1">
    <source>
        <dbReference type="EMBL" id="TKW05686.1"/>
    </source>
</evidence>
<evidence type="ECO:0000313" key="2">
    <source>
        <dbReference type="Proteomes" id="UP000298652"/>
    </source>
</evidence>
<dbReference type="AlphaFoldDB" id="A0A4V6D495"/>
<protein>
    <submittedName>
        <fullName evidence="1">Uncharacterized protein</fullName>
    </submittedName>
</protein>
<dbReference type="Proteomes" id="UP000298652">
    <property type="component" value="Chromosome 7"/>
</dbReference>
<gene>
    <name evidence="1" type="ORF">SEVIR_7G193000v2</name>
</gene>
<name>A0A4V6D495_SETVI</name>
<accession>A0A4V6D495</accession>
<sequence>MLLLQFCSAFCQLHCFEMGSRWLAWRGPIQRLLCRATGRDCLLLRTAHCCLLAFTNSSIPTYTLYVTYLLVNCALVRSSFLLEIKFLAQLACTDRLVGCTLVLYLYASKER</sequence>
<organism evidence="1 2">
    <name type="scientific">Setaria viridis</name>
    <name type="common">Green bristlegrass</name>
    <name type="synonym">Setaria italica subsp. viridis</name>
    <dbReference type="NCBI Taxonomy" id="4556"/>
    <lineage>
        <taxon>Eukaryota</taxon>
        <taxon>Viridiplantae</taxon>
        <taxon>Streptophyta</taxon>
        <taxon>Embryophyta</taxon>
        <taxon>Tracheophyta</taxon>
        <taxon>Spermatophyta</taxon>
        <taxon>Magnoliopsida</taxon>
        <taxon>Liliopsida</taxon>
        <taxon>Poales</taxon>
        <taxon>Poaceae</taxon>
        <taxon>PACMAD clade</taxon>
        <taxon>Panicoideae</taxon>
        <taxon>Panicodae</taxon>
        <taxon>Paniceae</taxon>
        <taxon>Cenchrinae</taxon>
        <taxon>Setaria</taxon>
    </lineage>
</organism>
<dbReference type="EMBL" id="CM016558">
    <property type="protein sequence ID" value="TKW05686.1"/>
    <property type="molecule type" value="Genomic_DNA"/>
</dbReference>
<keyword evidence="2" id="KW-1185">Reference proteome</keyword>